<gene>
    <name evidence="4" type="ORF">PVMG_03420</name>
</gene>
<comment type="similarity">
    <text evidence="1">Belongs to the CWC16 family.</text>
</comment>
<dbReference type="GO" id="GO:0000398">
    <property type="term" value="P:mRNA splicing, via spliceosome"/>
    <property type="evidence" value="ECO:0007669"/>
    <property type="project" value="InterPro"/>
</dbReference>
<dbReference type="InterPro" id="IPR007590">
    <property type="entry name" value="Saf4/Yju2"/>
</dbReference>
<feature type="coiled-coil region" evidence="2">
    <location>
        <begin position="17"/>
        <end position="44"/>
    </location>
</feature>
<evidence type="ECO:0000313" key="5">
    <source>
        <dbReference type="Proteomes" id="UP000053776"/>
    </source>
</evidence>
<dbReference type="AlphaFoldDB" id="A0A0J9T438"/>
<sequence>MLSLKASRADNFYYGSVEEERAKKKKQQEEKKRAKKKKDYSEIKFEIPYTIICNKCKAYVYKGERFNSERRQVGFYLSSPFYSFSFTCKKCPNEIAFETNPKDCSYDVIRGARKKNEHFENVLTEQGRNNVNSIDFEKNKKKKTNPFLLLEVEALRRKGQAGGGGEAAHRGEKPPGSGEAHEELPNEDRSNGDHSNGDRSNEDRSNEDRSNEDRSNEDRSNEDRSNEDRSNEDRSNEDRSNEDRSNEDDPPSEEQLNDVIKENYRRNDKLKNDFSCNSNLRKQLRDMKKDKIQQLQERKRKNIFINIVEGDPLEEVLVKRYVRFGEKLRRTRGAHPSDQGEGVHPSDQGEGVHLSDLRSKDRPGNGPPIKQKLAKSNLIKKKKSSIFDRKYLKKGR</sequence>
<dbReference type="PANTHER" id="PTHR12111:SF2">
    <property type="entry name" value="SPLICING FACTOR YJU2B-RELATED"/>
    <property type="match status" value="1"/>
</dbReference>
<evidence type="ECO:0008006" key="6">
    <source>
        <dbReference type="Google" id="ProtNLM"/>
    </source>
</evidence>
<dbReference type="EMBL" id="KQ235117">
    <property type="protein sequence ID" value="KMZ89859.1"/>
    <property type="molecule type" value="Genomic_DNA"/>
</dbReference>
<evidence type="ECO:0000256" key="3">
    <source>
        <dbReference type="SAM" id="MobiDB-lite"/>
    </source>
</evidence>
<keyword evidence="2" id="KW-0175">Coiled coil</keyword>
<feature type="compositionally biased region" description="Basic and acidic residues" evidence="3">
    <location>
        <begin position="259"/>
        <end position="272"/>
    </location>
</feature>
<name>A0A0J9T438_PLAVI</name>
<dbReference type="PANTHER" id="PTHR12111">
    <property type="entry name" value="SPLICING FACTOR YJU2"/>
    <property type="match status" value="1"/>
</dbReference>
<protein>
    <recommendedName>
        <fullName evidence="6">CWC16 domain-containing protein</fullName>
    </recommendedName>
</protein>
<feature type="compositionally biased region" description="Basic and acidic residues" evidence="3">
    <location>
        <begin position="167"/>
        <end position="244"/>
    </location>
</feature>
<evidence type="ECO:0000313" key="4">
    <source>
        <dbReference type="EMBL" id="KMZ89859.1"/>
    </source>
</evidence>
<feature type="compositionally biased region" description="Basic and acidic residues" evidence="3">
    <location>
        <begin position="353"/>
        <end position="363"/>
    </location>
</feature>
<dbReference type="GO" id="GO:0071014">
    <property type="term" value="C:post-mRNA release spliceosomal complex"/>
    <property type="evidence" value="ECO:0007669"/>
    <property type="project" value="TreeGrafter"/>
</dbReference>
<feature type="compositionally biased region" description="Basic and acidic residues" evidence="3">
    <location>
        <begin position="283"/>
        <end position="292"/>
    </location>
</feature>
<proteinExistence type="inferred from homology"/>
<dbReference type="Proteomes" id="UP000053776">
    <property type="component" value="Unassembled WGS sequence"/>
</dbReference>
<organism evidence="4 5">
    <name type="scientific">Plasmodium vivax Mauritania I</name>
    <dbReference type="NCBI Taxonomy" id="1035515"/>
    <lineage>
        <taxon>Eukaryota</taxon>
        <taxon>Sar</taxon>
        <taxon>Alveolata</taxon>
        <taxon>Apicomplexa</taxon>
        <taxon>Aconoidasida</taxon>
        <taxon>Haemosporida</taxon>
        <taxon>Plasmodiidae</taxon>
        <taxon>Plasmodium</taxon>
        <taxon>Plasmodium (Plasmodium)</taxon>
    </lineage>
</organism>
<evidence type="ECO:0000256" key="2">
    <source>
        <dbReference type="SAM" id="Coils"/>
    </source>
</evidence>
<dbReference type="Pfam" id="PF04502">
    <property type="entry name" value="Saf4_Yju2"/>
    <property type="match status" value="1"/>
</dbReference>
<dbReference type="GO" id="GO:0005684">
    <property type="term" value="C:U2-type spliceosomal complex"/>
    <property type="evidence" value="ECO:0007669"/>
    <property type="project" value="TreeGrafter"/>
</dbReference>
<evidence type="ECO:0000256" key="1">
    <source>
        <dbReference type="ARBA" id="ARBA00005595"/>
    </source>
</evidence>
<feature type="compositionally biased region" description="Acidic residues" evidence="3">
    <location>
        <begin position="245"/>
        <end position="256"/>
    </location>
</feature>
<reference evidence="4 5" key="1">
    <citation type="submission" date="2011-08" db="EMBL/GenBank/DDBJ databases">
        <title>The Genome Sequence of Plasmodium vivax Mauritania I.</title>
        <authorList>
            <consortium name="The Broad Institute Genome Sequencing Platform"/>
            <consortium name="The Broad Institute Genome Sequencing Center for Infectious Disease"/>
            <person name="Neafsey D."/>
            <person name="Carlton J."/>
            <person name="Barnwell J."/>
            <person name="Collins W."/>
            <person name="Escalante A."/>
            <person name="Mullikin J."/>
            <person name="Saul A."/>
            <person name="Guigo R."/>
            <person name="Camara F."/>
            <person name="Young S.K."/>
            <person name="Zeng Q."/>
            <person name="Gargeya S."/>
            <person name="Fitzgerald M."/>
            <person name="Haas B."/>
            <person name="Abouelleil A."/>
            <person name="Alvarado L."/>
            <person name="Arachchi H.M."/>
            <person name="Berlin A."/>
            <person name="Brown A."/>
            <person name="Chapman S.B."/>
            <person name="Chen Z."/>
            <person name="Dunbar C."/>
            <person name="Freedman E."/>
            <person name="Gearin G."/>
            <person name="Gellesch M."/>
            <person name="Goldberg J."/>
            <person name="Griggs A."/>
            <person name="Gujja S."/>
            <person name="Heiman D."/>
            <person name="Howarth C."/>
            <person name="Larson L."/>
            <person name="Lui A."/>
            <person name="MacDonald P.J.P."/>
            <person name="Montmayeur A."/>
            <person name="Murphy C."/>
            <person name="Neiman D."/>
            <person name="Pearson M."/>
            <person name="Priest M."/>
            <person name="Roberts A."/>
            <person name="Saif S."/>
            <person name="Shea T."/>
            <person name="Shenoy N."/>
            <person name="Sisk P."/>
            <person name="Stolte C."/>
            <person name="Sykes S."/>
            <person name="Wortman J."/>
            <person name="Nusbaum C."/>
            <person name="Birren B."/>
        </authorList>
    </citation>
    <scope>NUCLEOTIDE SEQUENCE [LARGE SCALE GENOMIC DNA]</scope>
    <source>
        <strain evidence="4 5">Mauritania I</strain>
    </source>
</reference>
<accession>A0A0J9T438</accession>
<feature type="region of interest" description="Disordered" evidence="3">
    <location>
        <begin position="327"/>
        <end position="396"/>
    </location>
</feature>
<feature type="region of interest" description="Disordered" evidence="3">
    <location>
        <begin position="158"/>
        <end position="295"/>
    </location>
</feature>
<dbReference type="OrthoDB" id="360327at2759"/>